<dbReference type="PANTHER" id="PTHR13271">
    <property type="entry name" value="UNCHARACTERIZED PUTATIVE METHYLTRANSFERASE"/>
    <property type="match status" value="1"/>
</dbReference>
<evidence type="ECO:0000313" key="1">
    <source>
        <dbReference type="EMBL" id="KXS21403.1"/>
    </source>
</evidence>
<sequence length="493" mass="55227">MTDKTEETTIPTFLSWLRSHGTTRLENVAWKTEDGSNERPSCFAAQSIPPHSPIMSIPSSLVLTEFDAAMSPPGRAVMAFLESREHVNDPLPVPSRRRILILPFLVYERFVRPPGESRFWHYLDLLPPKYEDPLWWTEEERKRELSGTNVLAYAESREELLKKDWEVARRVCSDAFGKDGLTWHNFLWAHSALYSRCFPSLHSPLTTGDTPPFTIPFDTVPTFDLADLSRVSSCGMALLPGLDMLNHGVGVEVVWKTTQGDDGNDNSHNADIPRDVPCVSFFTSSQPVDEGVPLLNNYGPKGNEELLMGYGFVVESSPDDYVRVRMAVRGLADTSAGVTNEILRRRLRVLHLLDPPRDGDGTVVTAPQVPSSGVELLDSSSSRPTFLHHLRARDPVPRSLMVQASVFTATESELSLLERRGGGEGEWDPTREPVTKRNVLASLAQVRTLLNGKHAALWTVHDQARAWWEHANSERAHDRDWVGKLGRDLRAGE</sequence>
<dbReference type="OrthoDB" id="42889at2759"/>
<dbReference type="Proteomes" id="UP000070544">
    <property type="component" value="Unassembled WGS sequence"/>
</dbReference>
<dbReference type="STRING" id="1344416.A0A139AXV5"/>
<accession>A0A139AXV5</accession>
<dbReference type="EMBL" id="KQ965733">
    <property type="protein sequence ID" value="KXS21403.1"/>
    <property type="molecule type" value="Genomic_DNA"/>
</dbReference>
<protein>
    <submittedName>
        <fullName evidence="1">SET domain-containing protein</fullName>
    </submittedName>
</protein>
<organism evidence="1 2">
    <name type="scientific">Gonapodya prolifera (strain JEL478)</name>
    <name type="common">Monoblepharis prolifera</name>
    <dbReference type="NCBI Taxonomy" id="1344416"/>
    <lineage>
        <taxon>Eukaryota</taxon>
        <taxon>Fungi</taxon>
        <taxon>Fungi incertae sedis</taxon>
        <taxon>Chytridiomycota</taxon>
        <taxon>Chytridiomycota incertae sedis</taxon>
        <taxon>Monoblepharidomycetes</taxon>
        <taxon>Monoblepharidales</taxon>
        <taxon>Gonapodyaceae</taxon>
        <taxon>Gonapodya</taxon>
    </lineage>
</organism>
<dbReference type="InterPro" id="IPR046341">
    <property type="entry name" value="SET_dom_sf"/>
</dbReference>
<dbReference type="InterPro" id="IPR050600">
    <property type="entry name" value="SETD3_SETD6_MTase"/>
</dbReference>
<keyword evidence="2" id="KW-1185">Reference proteome</keyword>
<dbReference type="AlphaFoldDB" id="A0A139AXV5"/>
<dbReference type="GO" id="GO:0016279">
    <property type="term" value="F:protein-lysine N-methyltransferase activity"/>
    <property type="evidence" value="ECO:0007669"/>
    <property type="project" value="UniProtKB-ARBA"/>
</dbReference>
<gene>
    <name evidence="1" type="ORF">M427DRAFT_318886</name>
</gene>
<proteinExistence type="predicted"/>
<reference evidence="1 2" key="1">
    <citation type="journal article" date="2015" name="Genome Biol. Evol.">
        <title>Phylogenomic analyses indicate that early fungi evolved digesting cell walls of algal ancestors of land plants.</title>
        <authorList>
            <person name="Chang Y."/>
            <person name="Wang S."/>
            <person name="Sekimoto S."/>
            <person name="Aerts A.L."/>
            <person name="Choi C."/>
            <person name="Clum A."/>
            <person name="LaButti K.M."/>
            <person name="Lindquist E.A."/>
            <person name="Yee Ngan C."/>
            <person name="Ohm R.A."/>
            <person name="Salamov A.A."/>
            <person name="Grigoriev I.V."/>
            <person name="Spatafora J.W."/>
            <person name="Berbee M.L."/>
        </authorList>
    </citation>
    <scope>NUCLEOTIDE SEQUENCE [LARGE SCALE GENOMIC DNA]</scope>
    <source>
        <strain evidence="1 2">JEL478</strain>
    </source>
</reference>
<dbReference type="Gene3D" id="3.90.1410.10">
    <property type="entry name" value="set domain protein methyltransferase, domain 1"/>
    <property type="match status" value="1"/>
</dbReference>
<dbReference type="SUPFAM" id="SSF82199">
    <property type="entry name" value="SET domain"/>
    <property type="match status" value="1"/>
</dbReference>
<name>A0A139AXV5_GONPJ</name>
<evidence type="ECO:0000313" key="2">
    <source>
        <dbReference type="Proteomes" id="UP000070544"/>
    </source>
</evidence>